<evidence type="ECO:0000256" key="3">
    <source>
        <dbReference type="PIRSR" id="PIRSR000103-1"/>
    </source>
</evidence>
<evidence type="ECO:0000313" key="7">
    <source>
        <dbReference type="Proteomes" id="UP000318590"/>
    </source>
</evidence>
<dbReference type="SUPFAM" id="SSF48179">
    <property type="entry name" value="6-phosphogluconate dehydrogenase C-terminal domain-like"/>
    <property type="match status" value="1"/>
</dbReference>
<gene>
    <name evidence="6" type="ORF">FEV53_15925</name>
</gene>
<dbReference type="OrthoDB" id="9812907at2"/>
<dbReference type="Gene3D" id="3.40.50.720">
    <property type="entry name" value="NAD(P)-binding Rossmann-like Domain"/>
    <property type="match status" value="1"/>
</dbReference>
<reference evidence="6 7" key="1">
    <citation type="submission" date="2019-06" db="EMBL/GenBank/DDBJ databases">
        <title>Paenimaribius caenipelagi gen. nov., sp. nov., isolated from a tidal flat.</title>
        <authorList>
            <person name="Yoon J.-H."/>
        </authorList>
    </citation>
    <scope>NUCLEOTIDE SEQUENCE [LARGE SCALE GENOMIC DNA]</scope>
    <source>
        <strain evidence="6 7">JBTF-M29</strain>
    </source>
</reference>
<evidence type="ECO:0000313" key="6">
    <source>
        <dbReference type="EMBL" id="TRD15572.1"/>
    </source>
</evidence>
<comment type="caution">
    <text evidence="6">The sequence shown here is derived from an EMBL/GenBank/DDBJ whole genome shotgun (WGS) entry which is preliminary data.</text>
</comment>
<accession>A0A547PN40</accession>
<evidence type="ECO:0000256" key="1">
    <source>
        <dbReference type="ARBA" id="ARBA00023002"/>
    </source>
</evidence>
<dbReference type="InterPro" id="IPR013328">
    <property type="entry name" value="6PGD_dom2"/>
</dbReference>
<evidence type="ECO:0000259" key="4">
    <source>
        <dbReference type="Pfam" id="PF03446"/>
    </source>
</evidence>
<dbReference type="Pfam" id="PF14833">
    <property type="entry name" value="NAD_binding_11"/>
    <property type="match status" value="1"/>
</dbReference>
<dbReference type="InterPro" id="IPR015815">
    <property type="entry name" value="HIBADH-related"/>
</dbReference>
<dbReference type="AlphaFoldDB" id="A0A547PN40"/>
<dbReference type="PANTHER" id="PTHR43580">
    <property type="entry name" value="OXIDOREDUCTASE GLYR1-RELATED"/>
    <property type="match status" value="1"/>
</dbReference>
<keyword evidence="2" id="KW-0520">NAD</keyword>
<keyword evidence="7" id="KW-1185">Reference proteome</keyword>
<dbReference type="InterPro" id="IPR051265">
    <property type="entry name" value="HIBADH-related_NP60_sf"/>
</dbReference>
<dbReference type="SUPFAM" id="SSF51735">
    <property type="entry name" value="NAD(P)-binding Rossmann-fold domains"/>
    <property type="match status" value="1"/>
</dbReference>
<sequence>MTRVGFAGLGRMGTHMARRLAISGHDLVLWNRSADKAKSLGAELNCDIAETPAELAAKCDVVFTMLADDPSSEAVHLGPDGLFNVTGARTFVEMGTMSPDHISDLAAQKPAGTQVIDAPVSGATQAAEDGALMIMAGCTTEAASPLMPFFDAMGRETICLGRCGAGAVMKLAVNSLIHGINQTLSEAMTLAEASGIAPEKAFDVIEASAACAPMLRYRRPLYLDETAHDVTFTVALAEKDMAVTAALAERLGVAMPQGRVTLEKLSEAVAAGFAERDMAAMLNFMREKNK</sequence>
<feature type="active site" evidence="3">
    <location>
        <position position="170"/>
    </location>
</feature>
<dbReference type="InterPro" id="IPR008927">
    <property type="entry name" value="6-PGluconate_DH-like_C_sf"/>
</dbReference>
<evidence type="ECO:0000259" key="5">
    <source>
        <dbReference type="Pfam" id="PF14833"/>
    </source>
</evidence>
<organism evidence="6 7">
    <name type="scientific">Palleronia caenipelagi</name>
    <dbReference type="NCBI Taxonomy" id="2489174"/>
    <lineage>
        <taxon>Bacteria</taxon>
        <taxon>Pseudomonadati</taxon>
        <taxon>Pseudomonadota</taxon>
        <taxon>Alphaproteobacteria</taxon>
        <taxon>Rhodobacterales</taxon>
        <taxon>Roseobacteraceae</taxon>
        <taxon>Palleronia</taxon>
    </lineage>
</organism>
<dbReference type="RefSeq" id="WP_142835780.1">
    <property type="nucleotide sequence ID" value="NZ_VFSV01000039.1"/>
</dbReference>
<name>A0A547PN40_9RHOB</name>
<dbReference type="InterPro" id="IPR006115">
    <property type="entry name" value="6PGDH_NADP-bd"/>
</dbReference>
<dbReference type="InterPro" id="IPR029154">
    <property type="entry name" value="HIBADH-like_NADP-bd"/>
</dbReference>
<keyword evidence="1" id="KW-0560">Oxidoreductase</keyword>
<evidence type="ECO:0000256" key="2">
    <source>
        <dbReference type="ARBA" id="ARBA00023027"/>
    </source>
</evidence>
<dbReference type="GO" id="GO:0051287">
    <property type="term" value="F:NAD binding"/>
    <property type="evidence" value="ECO:0007669"/>
    <property type="project" value="InterPro"/>
</dbReference>
<feature type="domain" description="3-hydroxyisobutyrate dehydrogenase-like NAD-binding" evidence="5">
    <location>
        <begin position="164"/>
        <end position="284"/>
    </location>
</feature>
<dbReference type="Pfam" id="PF03446">
    <property type="entry name" value="NAD_binding_2"/>
    <property type="match status" value="1"/>
</dbReference>
<dbReference type="InterPro" id="IPR036291">
    <property type="entry name" value="NAD(P)-bd_dom_sf"/>
</dbReference>
<dbReference type="Proteomes" id="UP000318590">
    <property type="component" value="Unassembled WGS sequence"/>
</dbReference>
<dbReference type="PIRSF" id="PIRSF000103">
    <property type="entry name" value="HIBADH"/>
    <property type="match status" value="1"/>
</dbReference>
<proteinExistence type="predicted"/>
<dbReference type="Gene3D" id="1.10.1040.10">
    <property type="entry name" value="N-(1-d-carboxylethyl)-l-norvaline Dehydrogenase, domain 2"/>
    <property type="match status" value="1"/>
</dbReference>
<feature type="domain" description="6-phosphogluconate dehydrogenase NADP-binding" evidence="4">
    <location>
        <begin position="3"/>
        <end position="161"/>
    </location>
</feature>
<protein>
    <submittedName>
        <fullName evidence="6">NAD(P)-dependent oxidoreductase</fullName>
    </submittedName>
</protein>
<dbReference type="PANTHER" id="PTHR43580:SF2">
    <property type="entry name" value="CYTOKINE-LIKE NUCLEAR FACTOR N-PAC"/>
    <property type="match status" value="1"/>
</dbReference>
<dbReference type="GO" id="GO:0050661">
    <property type="term" value="F:NADP binding"/>
    <property type="evidence" value="ECO:0007669"/>
    <property type="project" value="InterPro"/>
</dbReference>
<dbReference type="EMBL" id="VFSV01000039">
    <property type="protein sequence ID" value="TRD15572.1"/>
    <property type="molecule type" value="Genomic_DNA"/>
</dbReference>
<dbReference type="GO" id="GO:0016491">
    <property type="term" value="F:oxidoreductase activity"/>
    <property type="evidence" value="ECO:0007669"/>
    <property type="project" value="UniProtKB-KW"/>
</dbReference>